<comment type="caution">
    <text evidence="4">The sequence shown here is derived from an EMBL/GenBank/DDBJ whole genome shotgun (WGS) entry which is preliminary data.</text>
</comment>
<dbReference type="NCBIfam" id="TIGR04183">
    <property type="entry name" value="Por_Secre_tail"/>
    <property type="match status" value="1"/>
</dbReference>
<dbReference type="RefSeq" id="WP_103051515.1">
    <property type="nucleotide sequence ID" value="NZ_POWF01000002.1"/>
</dbReference>
<protein>
    <submittedName>
        <fullName evidence="4">Uncharacterized protein</fullName>
    </submittedName>
</protein>
<keyword evidence="5" id="KW-1185">Reference proteome</keyword>
<dbReference type="InterPro" id="IPR056600">
    <property type="entry name" value="GBD_T9SS_assoc"/>
</dbReference>
<dbReference type="NCBIfam" id="NF033708">
    <property type="entry name" value="T9SS_Cterm_ChiA"/>
    <property type="match status" value="1"/>
</dbReference>
<gene>
    <name evidence="4" type="ORF">C1T31_05670</name>
</gene>
<evidence type="ECO:0000259" key="2">
    <source>
        <dbReference type="Pfam" id="PF18962"/>
    </source>
</evidence>
<evidence type="ECO:0000313" key="4">
    <source>
        <dbReference type="EMBL" id="PNQ73819.1"/>
    </source>
</evidence>
<organism evidence="4 5">
    <name type="scientific">Hanstruepera neustonica</name>
    <dbReference type="NCBI Taxonomy" id="1445657"/>
    <lineage>
        <taxon>Bacteria</taxon>
        <taxon>Pseudomonadati</taxon>
        <taxon>Bacteroidota</taxon>
        <taxon>Flavobacteriia</taxon>
        <taxon>Flavobacteriales</taxon>
        <taxon>Flavobacteriaceae</taxon>
        <taxon>Hanstruepera</taxon>
    </lineage>
</organism>
<keyword evidence="1" id="KW-0732">Signal</keyword>
<dbReference type="Proteomes" id="UP000236641">
    <property type="component" value="Unassembled WGS sequence"/>
</dbReference>
<evidence type="ECO:0000313" key="5">
    <source>
        <dbReference type="Proteomes" id="UP000236641"/>
    </source>
</evidence>
<dbReference type="Pfam" id="PF23759">
    <property type="entry name" value="GBD_T9SS_assoc"/>
    <property type="match status" value="1"/>
</dbReference>
<name>A0A2K1E0L8_9FLAO</name>
<reference evidence="4 5" key="1">
    <citation type="submission" date="2018-01" db="EMBL/GenBank/DDBJ databases">
        <title>The draft genome of Hanstruepera neustonica JCM19743.</title>
        <authorList>
            <person name="He R.-H."/>
            <person name="Du Z.-J."/>
        </authorList>
    </citation>
    <scope>NUCLEOTIDE SEQUENCE [LARGE SCALE GENOMIC DNA]</scope>
    <source>
        <strain evidence="4 5">JCM19743</strain>
    </source>
</reference>
<evidence type="ECO:0000256" key="1">
    <source>
        <dbReference type="ARBA" id="ARBA00022729"/>
    </source>
</evidence>
<sequence>MLQLNFTLLQEKILPYHNPMVKFVLLVVFAFAINVSFGQTVLLSPTGGGGFESLSFDNLGWRVTSDREETYNQWVSNAGAEPGFTGRGCAYITNNAGFAVPPHKYTYSPARVAHIYRDISVPAGESEITVDFKWIGQGQSIRDRMRIWIVPITYAPIYGTEITPAADRIRLGGNYSGSSTWSASPTLTIPRSYAGTTFRFVVEWANDDNTGADPPAAIDDISIISDFPPIPVNDEPCNAILLSSNSNCTYSYYTNYGASDTSSVPNPGCANYGGSDVWFRTVVPASGGIIVDTQIDEMTDGGMALYSGTCGSLTLLSCDDNTSSNGLMPQIMVTNLTPGQTVYIRVWENGNNNNGTFGICVTPPPPPPSNDECSNAIGLVVNPSLICNDVTFGSTAFATQSPQPDNVVGVPDNDVWFSFVATNTNHQVSLLDVNPVIGSNTNMGIGVYNSPSTNCSSLNLVTSINSQTLTINGLNVGDTYFIRVYGFDASPNAAQVNFNICVSTTPDPPPNNYCSSAIGLPVSPICNYQTFTNAGAAATTGVPNPGCANYLGGDVWFYVVVDDTGEITIDTEDLDMTNGGMAIYSGNSCSALSLLDCDDNSSANGLMPSITRTGLTPGEIIYIRVWEEGNDNNGTFGICVTSPTNEDTIDVTLTCPGNPSEPLYATLACTGTTNLGNTLSGIMQSSDPVALQPIIFISSSDPCSFDTDNTSNYSSIDFTVTTTGTYVFTMNTPAPFFDAMGYIYVNNGNFNPGSCATGIFIAGDDDDGPSLNPQITATLTAGVQYTLVTTKFAFQDTSHVGPYQWNVLGPPTDVDWYTTETGGSPIASGATFNPVGVSGSNLPDTNTPGVYSYWVTCPGSSGPRVKAEFTIGKIWKGTVDSDWNNINNWKPIGKPTANDCVFIENGPNSAVLTYPNAPIPPTPAFAKNFTVGANASVELSSGTSLTVTDWINVSSTAEFLIRDSANLIQITNVTVNNNTGNIKMQRTVPGGVSNLDYVYWSSPVDRFDVNDVSPGSNRIYKWIPTQSGNGVGNYGEWIPTGERMTTGKGYIIRGLSGTSPTPPAAAFTTEFSGKANNGKINVPIQRGTYNGIDYPGAGSSMATAHDDNWNLIGNPYPSSISARDFITANALDLSDDVSASIMGTVYLWRHLSAPSISIDDPFYGDFGYNYNPNDYIKFNHTGSSPAGFSGYIGAGQAFFILMDHNSPTASSQVTFGNSMRHETHRNDQFYRTTEGEPEHHRIWIDLIASNNMATSLLVGYIEGATNQKDRLFDGLDFNETSTSFYSLIGDEKMAIQGKALPFMDTDIIPLGIEVSQSGHYSIAINKVDGLFESEEQAIFLEDTYLNIIHDLRLTPYEFNTDQGEFNDRFILRYTSQSLGVEELVTTNDILITAPRSEFISILSSNSPIDSVSIYDMLGRELVQNRNINKLNYRPNTQSFSNGVYLVTVNLQNGKQKKQRVILK</sequence>
<proteinExistence type="predicted"/>
<accession>A0A2K1E0L8</accession>
<dbReference type="EMBL" id="POWF01000002">
    <property type="protein sequence ID" value="PNQ73819.1"/>
    <property type="molecule type" value="Genomic_DNA"/>
</dbReference>
<feature type="domain" description="Secretion system C-terminal sorting" evidence="2">
    <location>
        <begin position="1394"/>
        <end position="1460"/>
    </location>
</feature>
<dbReference type="OrthoDB" id="1652165at2"/>
<dbReference type="Pfam" id="PF18962">
    <property type="entry name" value="Por_Secre_tail"/>
    <property type="match status" value="1"/>
</dbReference>
<feature type="domain" description="T9SS-like galactose binding" evidence="3">
    <location>
        <begin position="233"/>
        <end position="353"/>
    </location>
</feature>
<dbReference type="InterPro" id="IPR026444">
    <property type="entry name" value="Secre_tail"/>
</dbReference>
<evidence type="ECO:0000259" key="3">
    <source>
        <dbReference type="Pfam" id="PF23759"/>
    </source>
</evidence>